<dbReference type="PANTHER" id="PTHR13802">
    <property type="entry name" value="MUCIN 4-RELATED"/>
    <property type="match status" value="1"/>
</dbReference>
<feature type="domain" description="VWFD" evidence="2">
    <location>
        <begin position="151"/>
        <end position="373"/>
    </location>
</feature>
<proteinExistence type="predicted"/>
<dbReference type="RefSeq" id="WP_363797123.1">
    <property type="nucleotide sequence ID" value="NZ_CP159925.1"/>
</dbReference>
<dbReference type="PANTHER" id="PTHR13802:SF52">
    <property type="entry name" value="MUCIN-4"/>
    <property type="match status" value="1"/>
</dbReference>
<feature type="transmembrane region" description="Helical" evidence="1">
    <location>
        <begin position="487"/>
        <end position="503"/>
    </location>
</feature>
<reference evidence="3" key="1">
    <citation type="submission" date="2024-06" db="EMBL/GenBank/DDBJ databases">
        <authorList>
            <person name="Li S."/>
        </authorList>
    </citation>
    <scope>NUCLEOTIDE SEQUENCE</scope>
    <source>
        <strain evidence="3">SR10</strain>
    </source>
</reference>
<evidence type="ECO:0000259" key="2">
    <source>
        <dbReference type="PROSITE" id="PS51233"/>
    </source>
</evidence>
<dbReference type="PROSITE" id="PS51233">
    <property type="entry name" value="VWFD"/>
    <property type="match status" value="1"/>
</dbReference>
<dbReference type="InterPro" id="IPR051495">
    <property type="entry name" value="Epithelial_Barrier/Signaling"/>
</dbReference>
<dbReference type="EMBL" id="CP159925">
    <property type="protein sequence ID" value="XCO74261.1"/>
    <property type="molecule type" value="Genomic_DNA"/>
</dbReference>
<gene>
    <name evidence="3" type="ORF">ABU614_18045</name>
</gene>
<sequence>MKSARAMKRSRELGIPAILMMVGACGIPSVAWADPQDLPIPCADFQYSYAAKPGEAITATDIETNKDAYWVFENGGGNLSCSGTGPFTCAGLTVTVPAPDVVHSPAAPDGKTTVAGTAAALGEQDQFSLTASDASDPAKKCKGTYLFHVTAEGGGWGDPHLTTVDGVHYDFQSAGEFTALRDDKLEIQTRQTAVPTATIPITNAYTGITHCVAVYTAVAARVGSSRVTLQPNPNVEETRKGMELRVNGKLVQLTDAGIVLNASSATSGAAIGGIDGHIRKAADGAIEIIDARGTQLVVTPRFWDGPKVWYLNVNVYQTSATQGTMGVVPEGSWIPALPDGTSLGSMPESIDQRYQDLYEKFADAWRVTDASSLFDYASGTNTATFTLDEWPRNSPQSCDLAGQTSVQPATEAVAQAACAAVTDPVRKADCVFDVMVTGHEGFGKSYETMQRFQPLGTGTWYSPAPPKVDGGQPGNNPGGLGAVFKKWWWLILLLLLIVFLLMRKKSSP</sequence>
<dbReference type="PROSITE" id="PS51257">
    <property type="entry name" value="PROKAR_LIPOPROTEIN"/>
    <property type="match status" value="1"/>
</dbReference>
<evidence type="ECO:0000313" key="3">
    <source>
        <dbReference type="EMBL" id="XCO74261.1"/>
    </source>
</evidence>
<dbReference type="AlphaFoldDB" id="A0AAU8MQF8"/>
<evidence type="ECO:0000256" key="1">
    <source>
        <dbReference type="SAM" id="Phobius"/>
    </source>
</evidence>
<protein>
    <recommendedName>
        <fullName evidence="2">VWFD domain-containing protein</fullName>
    </recommendedName>
</protein>
<keyword evidence="1" id="KW-0812">Transmembrane</keyword>
<dbReference type="InterPro" id="IPR001846">
    <property type="entry name" value="VWF_type-D"/>
</dbReference>
<keyword evidence="1" id="KW-0472">Membrane</keyword>
<accession>A0AAU8MQF8</accession>
<organism evidence="3">
    <name type="scientific">Lysobacter firmicutimachus</name>
    <dbReference type="NCBI Taxonomy" id="1792846"/>
    <lineage>
        <taxon>Bacteria</taxon>
        <taxon>Pseudomonadati</taxon>
        <taxon>Pseudomonadota</taxon>
        <taxon>Gammaproteobacteria</taxon>
        <taxon>Lysobacterales</taxon>
        <taxon>Lysobacteraceae</taxon>
        <taxon>Lysobacter</taxon>
    </lineage>
</organism>
<name>A0AAU8MQF8_9GAMM</name>
<keyword evidence="1" id="KW-1133">Transmembrane helix</keyword>